<evidence type="ECO:0000313" key="2">
    <source>
        <dbReference type="EMBL" id="KAA0148863.1"/>
    </source>
</evidence>
<sequence>MVREAMQRAAASDKLRLGHDERMLPLGEPVAAIDAAVETKIVPMMRTLQISRHPDTLIVHAFADTADVVHGLVDGFARSGCVARVDAASPELVVRASVPLRGDSASVVVRVGLVGDPDLSHHCLVTEPETRMGSSGSRLDLRFMLQGMVAWLRDTHHFELESALSQGSIVQEPASVAKLPFLDQSMLFSLKTQDGTASTLPSDPGASGPDGATATLLDSTDAQLADFVHAGPAAGSVSTTSAVLGAFAESAAPASVFPALAERVVAAANKAGVASSSPAVSAASSAQTPPSRTTSSHTDTVPSDEDIRSARPASRGPSSPTARAEGATDVKEAAGEASSPRGARPGCQLFAASSDHIRACLQAQASQREGTLPAAAEMAESLTPLARAMGSTYAPSRRQAVTSTGRLVLGQMSTEARARVTEALALAGVTEQLGALLSEVARHYLEAEAARGGAAATREPRVALDVAEAAAGAAGFTVEDLIAALRTALAVGGGMERLLPVADGPEASQGGPDSSPEARRSALQEAVLKWVALPDGAGASVAHLQRAATEFMDLVTDCEELDAFDV</sequence>
<evidence type="ECO:0000256" key="1">
    <source>
        <dbReference type="SAM" id="MobiDB-lite"/>
    </source>
</evidence>
<organism evidence="3 4">
    <name type="scientific">Cafeteria roenbergensis</name>
    <name type="common">Marine flagellate</name>
    <dbReference type="NCBI Taxonomy" id="33653"/>
    <lineage>
        <taxon>Eukaryota</taxon>
        <taxon>Sar</taxon>
        <taxon>Stramenopiles</taxon>
        <taxon>Bigyra</taxon>
        <taxon>Opalozoa</taxon>
        <taxon>Bicosoecida</taxon>
        <taxon>Cafeteriaceae</taxon>
        <taxon>Cafeteria</taxon>
    </lineage>
</organism>
<protein>
    <submittedName>
        <fullName evidence="3">Uncharacterized protein</fullName>
    </submittedName>
</protein>
<evidence type="ECO:0000313" key="5">
    <source>
        <dbReference type="Proteomes" id="UP000323011"/>
    </source>
</evidence>
<accession>A0A5A8E762</accession>
<gene>
    <name evidence="3" type="ORF">FNF27_04969</name>
    <name evidence="2" type="ORF">FNF29_06337</name>
</gene>
<evidence type="ECO:0000313" key="3">
    <source>
        <dbReference type="EMBL" id="KAA0173635.1"/>
    </source>
</evidence>
<feature type="compositionally biased region" description="Low complexity" evidence="1">
    <location>
        <begin position="276"/>
        <end position="296"/>
    </location>
</feature>
<proteinExistence type="predicted"/>
<comment type="caution">
    <text evidence="3">The sequence shown here is derived from an EMBL/GenBank/DDBJ whole genome shotgun (WGS) entry which is preliminary data.</text>
</comment>
<name>A0A5A8E762_CAFRO</name>
<evidence type="ECO:0000313" key="4">
    <source>
        <dbReference type="Proteomes" id="UP000322899"/>
    </source>
</evidence>
<dbReference type="Proteomes" id="UP000323011">
    <property type="component" value="Unassembled WGS sequence"/>
</dbReference>
<reference evidence="4 5" key="1">
    <citation type="submission" date="2019-07" db="EMBL/GenBank/DDBJ databases">
        <title>Genomes of Cafeteria roenbergensis.</title>
        <authorList>
            <person name="Fischer M.G."/>
            <person name="Hackl T."/>
            <person name="Roman M."/>
        </authorList>
    </citation>
    <scope>NUCLEOTIDE SEQUENCE [LARGE SCALE GENOMIC DNA]</scope>
    <source>
        <strain evidence="2 5">BVI</strain>
        <strain evidence="3 4">E4-10P</strain>
    </source>
</reference>
<feature type="region of interest" description="Disordered" evidence="1">
    <location>
        <begin position="276"/>
        <end position="347"/>
    </location>
</feature>
<dbReference type="EMBL" id="VLTN01000048">
    <property type="protein sequence ID" value="KAA0148863.1"/>
    <property type="molecule type" value="Genomic_DNA"/>
</dbReference>
<feature type="compositionally biased region" description="Low complexity" evidence="1">
    <location>
        <begin position="310"/>
        <end position="324"/>
    </location>
</feature>
<keyword evidence="5" id="KW-1185">Reference proteome</keyword>
<dbReference type="Proteomes" id="UP000322899">
    <property type="component" value="Unassembled WGS sequence"/>
</dbReference>
<dbReference type="EMBL" id="VLTO01000031">
    <property type="protein sequence ID" value="KAA0173635.1"/>
    <property type="molecule type" value="Genomic_DNA"/>
</dbReference>
<dbReference type="AlphaFoldDB" id="A0A5A8E762"/>
<feature type="region of interest" description="Disordered" evidence="1">
    <location>
        <begin position="194"/>
        <end position="213"/>
    </location>
</feature>